<dbReference type="Proteomes" id="UP000003860">
    <property type="component" value="Unassembled WGS sequence"/>
</dbReference>
<proteinExistence type="predicted"/>
<dbReference type="Pfam" id="PF00583">
    <property type="entry name" value="Acetyltransf_1"/>
    <property type="match status" value="1"/>
</dbReference>
<feature type="domain" description="N-acetyltransferase" evidence="1">
    <location>
        <begin position="1"/>
        <end position="137"/>
    </location>
</feature>
<dbReference type="STRING" id="588581.Cpap_3388"/>
<comment type="caution">
    <text evidence="2">The sequence shown here is derived from an EMBL/GenBank/DDBJ whole genome shotgun (WGS) entry which is preliminary data.</text>
</comment>
<dbReference type="OrthoDB" id="9787920at2"/>
<reference evidence="2" key="2">
    <citation type="submission" date="2011-01" db="EMBL/GenBank/DDBJ databases">
        <title>The Non-contiguous Finished genome of Clostridium papyrosolvens.</title>
        <authorList>
            <person name="Lucas S."/>
            <person name="Copeland A."/>
            <person name="Lapidus A."/>
            <person name="Cheng J.-F."/>
            <person name="Goodwin L."/>
            <person name="Pitluck S."/>
            <person name="Misra M."/>
            <person name="Chertkov O."/>
            <person name="Detter J.C."/>
            <person name="Han C."/>
            <person name="Tapia R."/>
            <person name="Land M."/>
            <person name="Hauser L."/>
            <person name="Kyrpides N."/>
            <person name="Ivanova N."/>
            <person name="Pagani I."/>
            <person name="Mouttaki H."/>
            <person name="He Z."/>
            <person name="Zhou J."/>
            <person name="Hemme C.L."/>
            <person name="Woyke T."/>
        </authorList>
    </citation>
    <scope>NUCLEOTIDE SEQUENCE [LARGE SCALE GENOMIC DNA]</scope>
    <source>
        <strain evidence="2">DSM 2782</strain>
    </source>
</reference>
<dbReference type="AlphaFoldDB" id="F1T8X9"/>
<dbReference type="eggNOG" id="COG0456">
    <property type="taxonomic scope" value="Bacteria"/>
</dbReference>
<reference evidence="2" key="1">
    <citation type="submission" date="2009-07" db="EMBL/GenBank/DDBJ databases">
        <authorList>
            <consortium name="US DOE Joint Genome Institute (JGI-PGF)"/>
            <person name="Lucas S."/>
            <person name="Copeland A."/>
            <person name="Lapidus A."/>
            <person name="Glavina del Rio T."/>
            <person name="Tice H."/>
            <person name="Bruce D."/>
            <person name="Goodwin L."/>
            <person name="Pitluck S."/>
            <person name="Larimer F."/>
            <person name="Land M.L."/>
            <person name="Mouttaki H."/>
            <person name="He Z."/>
            <person name="Zhou J."/>
            <person name="Hemme C.L."/>
        </authorList>
    </citation>
    <scope>NUCLEOTIDE SEQUENCE</scope>
    <source>
        <strain evidence="2">DSM 2782</strain>
    </source>
</reference>
<dbReference type="Gene3D" id="3.40.630.30">
    <property type="match status" value="1"/>
</dbReference>
<sequence>MEIKVTDEIKKEDEDIVYKGLLEYNSARIEDKNPKDLGVYLQDETGKTVAGLIGHTHGNWVFIKYLWVSEELRRCNIGSNILNQAEQTAKERGCKYSFLDTFSFQAPEFYKKHGYKEVFVLENFPVTGSRYYFTKTL</sequence>
<dbReference type="GO" id="GO:0016747">
    <property type="term" value="F:acyltransferase activity, transferring groups other than amino-acyl groups"/>
    <property type="evidence" value="ECO:0007669"/>
    <property type="project" value="InterPro"/>
</dbReference>
<name>F1T8X9_9FIRM</name>
<keyword evidence="3" id="KW-1185">Reference proteome</keyword>
<dbReference type="CDD" id="cd04301">
    <property type="entry name" value="NAT_SF"/>
    <property type="match status" value="1"/>
</dbReference>
<dbReference type="EMBL" id="ACXX02000002">
    <property type="protein sequence ID" value="EGD48961.1"/>
    <property type="molecule type" value="Genomic_DNA"/>
</dbReference>
<evidence type="ECO:0000259" key="1">
    <source>
        <dbReference type="PROSITE" id="PS51186"/>
    </source>
</evidence>
<dbReference type="RefSeq" id="WP_004617008.1">
    <property type="nucleotide sequence ID" value="NZ_ACXX02000002.1"/>
</dbReference>
<accession>F1T8X9</accession>
<dbReference type="InterPro" id="IPR016181">
    <property type="entry name" value="Acyl_CoA_acyltransferase"/>
</dbReference>
<evidence type="ECO:0000313" key="3">
    <source>
        <dbReference type="Proteomes" id="UP000003860"/>
    </source>
</evidence>
<gene>
    <name evidence="2" type="ORF">Cpap_3388</name>
</gene>
<dbReference type="InterPro" id="IPR000182">
    <property type="entry name" value="GNAT_dom"/>
</dbReference>
<organism evidence="2 3">
    <name type="scientific">Ruminiclostridium papyrosolvens DSM 2782</name>
    <dbReference type="NCBI Taxonomy" id="588581"/>
    <lineage>
        <taxon>Bacteria</taxon>
        <taxon>Bacillati</taxon>
        <taxon>Bacillota</taxon>
        <taxon>Clostridia</taxon>
        <taxon>Eubacteriales</taxon>
        <taxon>Oscillospiraceae</taxon>
        <taxon>Ruminiclostridium</taxon>
    </lineage>
</organism>
<dbReference type="PROSITE" id="PS51186">
    <property type="entry name" value="GNAT"/>
    <property type="match status" value="1"/>
</dbReference>
<protein>
    <submittedName>
        <fullName evidence="2">GCN5-related N-acetyltransferase</fullName>
    </submittedName>
</protein>
<dbReference type="SUPFAM" id="SSF55729">
    <property type="entry name" value="Acyl-CoA N-acyltransferases (Nat)"/>
    <property type="match status" value="1"/>
</dbReference>
<evidence type="ECO:0000313" key="2">
    <source>
        <dbReference type="EMBL" id="EGD48961.1"/>
    </source>
</evidence>